<organism evidence="1 2">
    <name type="scientific">Agarivorans albus MKT 106</name>
    <dbReference type="NCBI Taxonomy" id="1331007"/>
    <lineage>
        <taxon>Bacteria</taxon>
        <taxon>Pseudomonadati</taxon>
        <taxon>Pseudomonadota</taxon>
        <taxon>Gammaproteobacteria</taxon>
        <taxon>Alteromonadales</taxon>
        <taxon>Alteromonadaceae</taxon>
        <taxon>Agarivorans</taxon>
    </lineage>
</organism>
<evidence type="ECO:0008006" key="3">
    <source>
        <dbReference type="Google" id="ProtNLM"/>
    </source>
</evidence>
<evidence type="ECO:0000313" key="1">
    <source>
        <dbReference type="EMBL" id="GAD02813.1"/>
    </source>
</evidence>
<name>R9PNG0_AGAAL</name>
<dbReference type="Gene3D" id="1.25.40.10">
    <property type="entry name" value="Tetratricopeptide repeat domain"/>
    <property type="match status" value="1"/>
</dbReference>
<dbReference type="STRING" id="1331007.AALB_2893"/>
<dbReference type="Proteomes" id="UP000014461">
    <property type="component" value="Unassembled WGS sequence"/>
</dbReference>
<proteinExistence type="predicted"/>
<protein>
    <recommendedName>
        <fullName evidence="3">TPR domain protein</fullName>
    </recommendedName>
</protein>
<keyword evidence="2" id="KW-1185">Reference proteome</keyword>
<evidence type="ECO:0000313" key="2">
    <source>
        <dbReference type="Proteomes" id="UP000014461"/>
    </source>
</evidence>
<comment type="caution">
    <text evidence="1">The sequence shown here is derived from an EMBL/GenBank/DDBJ whole genome shotgun (WGS) entry which is preliminary data.</text>
</comment>
<dbReference type="AlphaFoldDB" id="R9PNG0"/>
<sequence>MLAEILLSEQQIDEALSHFEILLTHAQQPELELNISPSQALSLRANLAYANYQQQNWQVVLDHLAALEQLQVLDKNNLSMRFIAQVQLKQLKAAIVTNQALLVLEPETLRWWQQLSALYSQTQQHQKALATLVSAERSGLALGESLLRHKAQLYAYLRVPEKAALSYAQLADADSDTSLLLRQAQLWQQAREWQKSAKYWQLLAEHKPEYNLQYAQVLLLSNQYTQAIEALKLADPQEQQAKSQLLLAEIYLEIKDYSLAYTAAQRAHNLEQSSQSERWLNYLEALVADTKA</sequence>
<accession>R9PNG0</accession>
<reference evidence="1" key="1">
    <citation type="journal article" date="2013" name="Genome Announc.">
        <title>Draft Genome Sequence of Agarivorans albus Strain MKT 106T, an Agarolytic Marine Bacterium.</title>
        <authorList>
            <person name="Yasuike M."/>
            <person name="Nakamura Y."/>
            <person name="Kai W."/>
            <person name="Fujiwara A."/>
            <person name="Fukui Y."/>
            <person name="Satomi M."/>
            <person name="Sano M."/>
        </authorList>
    </citation>
    <scope>NUCLEOTIDE SEQUENCE [LARGE SCALE GENOMIC DNA]</scope>
</reference>
<dbReference type="SUPFAM" id="SSF48452">
    <property type="entry name" value="TPR-like"/>
    <property type="match status" value="1"/>
</dbReference>
<dbReference type="RefSeq" id="WP_016402580.1">
    <property type="nucleotide sequence ID" value="NZ_BARX01000020.1"/>
</dbReference>
<dbReference type="InterPro" id="IPR011990">
    <property type="entry name" value="TPR-like_helical_dom_sf"/>
</dbReference>
<dbReference type="OrthoDB" id="5592888at2"/>
<dbReference type="SUPFAM" id="SSF81901">
    <property type="entry name" value="HCP-like"/>
    <property type="match status" value="1"/>
</dbReference>
<dbReference type="EMBL" id="BARX01000020">
    <property type="protein sequence ID" value="GAD02813.1"/>
    <property type="molecule type" value="Genomic_DNA"/>
</dbReference>
<gene>
    <name evidence="1" type="ORF">AALB_2893</name>
</gene>